<feature type="transmembrane region" description="Helical" evidence="19">
    <location>
        <begin position="134"/>
        <end position="152"/>
    </location>
</feature>
<evidence type="ECO:0000256" key="14">
    <source>
        <dbReference type="ARBA" id="ARBA00050401"/>
    </source>
</evidence>
<keyword evidence="5 18" id="KW-0489">Methyltransferase</keyword>
<gene>
    <name evidence="22" type="ORF">DZC52_09880</name>
</gene>
<comment type="function">
    <text evidence="18">Plays an essential role in type IV pili and type II pseudopili formation by proteolytically removing the leader sequence from substrate proteins and subsequently monomethylating the alpha-amino group of the newly exposed N-terminal phenylalanine.</text>
</comment>
<evidence type="ECO:0000256" key="6">
    <source>
        <dbReference type="ARBA" id="ARBA00022670"/>
    </source>
</evidence>
<dbReference type="GO" id="GO:0005886">
    <property type="term" value="C:plasma membrane"/>
    <property type="evidence" value="ECO:0007669"/>
    <property type="project" value="UniProtKB-SubCell"/>
</dbReference>
<dbReference type="PANTHER" id="PTHR30487:SF0">
    <property type="entry name" value="PREPILIN LEADER PEPTIDASE_N-METHYLTRANSFERASE-RELATED"/>
    <property type="match status" value="1"/>
</dbReference>
<evidence type="ECO:0000256" key="16">
    <source>
        <dbReference type="ARBA" id="ARBA00071870"/>
    </source>
</evidence>
<comment type="subcellular location">
    <subcellularLocation>
        <location evidence="1">Cell inner membrane</location>
        <topology evidence="1">Multi-pass membrane protein</topology>
    </subcellularLocation>
    <subcellularLocation>
        <location evidence="18">Cell membrane</location>
        <topology evidence="18">Multi-pass membrane protein</topology>
    </subcellularLocation>
</comment>
<keyword evidence="10 18" id="KW-0378">Hydrolase</keyword>
<protein>
    <recommendedName>
        <fullName evidence="16 18">Prepilin leader peptidase/N-methyltransferase</fullName>
        <ecNumber evidence="18">2.1.1.-</ecNumber>
        <ecNumber evidence="15 18">3.4.23.43</ecNumber>
    </recommendedName>
</protein>
<comment type="catalytic activity">
    <reaction evidence="14 18">
        <text>Typically cleaves a -Gly-|-Phe- bond to release an N-terminal, basic peptide of 5-8 residues from type IV prepilin, and then N-methylates the new N-terminal amino group, the methyl donor being S-adenosyl-L-methionine.</text>
        <dbReference type="EC" id="3.4.23.43"/>
    </reaction>
</comment>
<evidence type="ECO:0000313" key="23">
    <source>
        <dbReference type="Proteomes" id="UP000260351"/>
    </source>
</evidence>
<evidence type="ECO:0000256" key="19">
    <source>
        <dbReference type="SAM" id="Phobius"/>
    </source>
</evidence>
<evidence type="ECO:0000256" key="8">
    <source>
        <dbReference type="ARBA" id="ARBA00022691"/>
    </source>
</evidence>
<keyword evidence="6 18" id="KW-0645">Protease</keyword>
<feature type="transmembrane region" description="Helical" evidence="19">
    <location>
        <begin position="260"/>
        <end position="279"/>
    </location>
</feature>
<reference evidence="22 23" key="1">
    <citation type="submission" date="2018-08" db="EMBL/GenBank/DDBJ databases">
        <title>Wenzhouxiangella salilacus sp. nov., a novel bacterium isolated from a saline lake in Xinjiang Province, China.</title>
        <authorList>
            <person name="Han S."/>
        </authorList>
    </citation>
    <scope>NUCLEOTIDE SEQUENCE [LARGE SCALE GENOMIC DNA]</scope>
    <source>
        <strain evidence="22 23">XDB06</strain>
    </source>
</reference>
<dbReference type="PANTHER" id="PTHR30487">
    <property type="entry name" value="TYPE 4 PREPILIN-LIKE PROTEINS LEADER PEPTIDE-PROCESSING ENZYME"/>
    <property type="match status" value="1"/>
</dbReference>
<evidence type="ECO:0000256" key="12">
    <source>
        <dbReference type="ARBA" id="ARBA00023136"/>
    </source>
</evidence>
<keyword evidence="13 18" id="KW-0511">Multifunctional enzyme</keyword>
<comment type="similarity">
    <text evidence="2 17">Belongs to the peptidase A24 family.</text>
</comment>
<evidence type="ECO:0000256" key="11">
    <source>
        <dbReference type="ARBA" id="ARBA00022989"/>
    </source>
</evidence>
<dbReference type="EMBL" id="QUZK01000038">
    <property type="protein sequence ID" value="RFF30112.1"/>
    <property type="molecule type" value="Genomic_DNA"/>
</dbReference>
<evidence type="ECO:0000259" key="20">
    <source>
        <dbReference type="Pfam" id="PF01478"/>
    </source>
</evidence>
<feature type="transmembrane region" description="Helical" evidence="19">
    <location>
        <begin position="186"/>
        <end position="206"/>
    </location>
</feature>
<dbReference type="InterPro" id="IPR010627">
    <property type="entry name" value="Prepilin_pept_A24_N"/>
</dbReference>
<keyword evidence="3" id="KW-1003">Cell membrane</keyword>
<evidence type="ECO:0000256" key="15">
    <source>
        <dbReference type="ARBA" id="ARBA00067082"/>
    </source>
</evidence>
<dbReference type="Pfam" id="PF01478">
    <property type="entry name" value="Peptidase_A24"/>
    <property type="match status" value="1"/>
</dbReference>
<keyword evidence="12 19" id="KW-0472">Membrane</keyword>
<evidence type="ECO:0000256" key="2">
    <source>
        <dbReference type="ARBA" id="ARBA00005801"/>
    </source>
</evidence>
<dbReference type="OrthoDB" id="9789291at2"/>
<feature type="transmembrane region" description="Helical" evidence="19">
    <location>
        <begin position="15"/>
        <end position="37"/>
    </location>
</feature>
<keyword evidence="8" id="KW-0949">S-adenosyl-L-methionine</keyword>
<dbReference type="Pfam" id="PF06750">
    <property type="entry name" value="A24_N_bact"/>
    <property type="match status" value="1"/>
</dbReference>
<dbReference type="FunFam" id="1.20.120.1220:FF:000001">
    <property type="entry name" value="Type 4 prepilin-like proteins leader peptide-processing enzyme"/>
    <property type="match status" value="1"/>
</dbReference>
<dbReference type="GO" id="GO:0032259">
    <property type="term" value="P:methylation"/>
    <property type="evidence" value="ECO:0007669"/>
    <property type="project" value="UniProtKB-KW"/>
</dbReference>
<evidence type="ECO:0000259" key="21">
    <source>
        <dbReference type="Pfam" id="PF06750"/>
    </source>
</evidence>
<dbReference type="PRINTS" id="PR00864">
    <property type="entry name" value="PREPILNPTASE"/>
</dbReference>
<evidence type="ECO:0000256" key="5">
    <source>
        <dbReference type="ARBA" id="ARBA00022603"/>
    </source>
</evidence>
<keyword evidence="7 18" id="KW-0808">Transferase</keyword>
<dbReference type="GO" id="GO:0008168">
    <property type="term" value="F:methyltransferase activity"/>
    <property type="evidence" value="ECO:0007669"/>
    <property type="project" value="UniProtKB-KW"/>
</dbReference>
<dbReference type="EC" id="3.4.23.43" evidence="15 18"/>
<evidence type="ECO:0000256" key="10">
    <source>
        <dbReference type="ARBA" id="ARBA00022801"/>
    </source>
</evidence>
<dbReference type="AlphaFoldDB" id="A0A3E1K7X4"/>
<dbReference type="InterPro" id="IPR050882">
    <property type="entry name" value="Prepilin_peptidase/N-MTase"/>
</dbReference>
<feature type="transmembrane region" description="Helical" evidence="19">
    <location>
        <begin position="161"/>
        <end position="180"/>
    </location>
</feature>
<dbReference type="GO" id="GO:0004190">
    <property type="term" value="F:aspartic-type endopeptidase activity"/>
    <property type="evidence" value="ECO:0007669"/>
    <property type="project" value="UniProtKB-EC"/>
</dbReference>
<organism evidence="22 23">
    <name type="scientific">Wenzhouxiangella sediminis</name>
    <dbReference type="NCBI Taxonomy" id="1792836"/>
    <lineage>
        <taxon>Bacteria</taxon>
        <taxon>Pseudomonadati</taxon>
        <taxon>Pseudomonadota</taxon>
        <taxon>Gammaproteobacteria</taxon>
        <taxon>Chromatiales</taxon>
        <taxon>Wenzhouxiangellaceae</taxon>
        <taxon>Wenzhouxiangella</taxon>
    </lineage>
</organism>
<dbReference type="Gene3D" id="1.20.120.1220">
    <property type="match status" value="1"/>
</dbReference>
<keyword evidence="23" id="KW-1185">Reference proteome</keyword>
<feature type="domain" description="Prepilin peptidase A24 N-terminal" evidence="21">
    <location>
        <begin position="23"/>
        <end position="128"/>
    </location>
</feature>
<dbReference type="EC" id="2.1.1.-" evidence="18"/>
<keyword evidence="9 18" id="KW-0812">Transmembrane</keyword>
<evidence type="ECO:0000256" key="1">
    <source>
        <dbReference type="ARBA" id="ARBA00004429"/>
    </source>
</evidence>
<comment type="caution">
    <text evidence="22">The sequence shown here is derived from an EMBL/GenBank/DDBJ whole genome shotgun (WGS) entry which is preliminary data.</text>
</comment>
<evidence type="ECO:0000313" key="22">
    <source>
        <dbReference type="EMBL" id="RFF30112.1"/>
    </source>
</evidence>
<evidence type="ECO:0000256" key="9">
    <source>
        <dbReference type="ARBA" id="ARBA00022692"/>
    </source>
</evidence>
<evidence type="ECO:0000256" key="4">
    <source>
        <dbReference type="ARBA" id="ARBA00022519"/>
    </source>
</evidence>
<feature type="transmembrane region" description="Helical" evidence="19">
    <location>
        <begin position="235"/>
        <end position="253"/>
    </location>
</feature>
<evidence type="ECO:0000256" key="17">
    <source>
        <dbReference type="RuleBase" id="RU003793"/>
    </source>
</evidence>
<dbReference type="Proteomes" id="UP000260351">
    <property type="component" value="Unassembled WGS sequence"/>
</dbReference>
<evidence type="ECO:0000256" key="3">
    <source>
        <dbReference type="ARBA" id="ARBA00022475"/>
    </source>
</evidence>
<proteinExistence type="inferred from homology"/>
<evidence type="ECO:0000256" key="18">
    <source>
        <dbReference type="RuleBase" id="RU003794"/>
    </source>
</evidence>
<dbReference type="InterPro" id="IPR014032">
    <property type="entry name" value="Peptidase_A24A_bac"/>
</dbReference>
<accession>A0A3E1K7X4</accession>
<feature type="domain" description="Prepilin type IV endopeptidase peptidase" evidence="20">
    <location>
        <begin position="138"/>
        <end position="248"/>
    </location>
</feature>
<keyword evidence="11 19" id="KW-1133">Transmembrane helix</keyword>
<dbReference type="GO" id="GO:0006465">
    <property type="term" value="P:signal peptide processing"/>
    <property type="evidence" value="ECO:0007669"/>
    <property type="project" value="TreeGrafter"/>
</dbReference>
<sequence length="289" mass="31691">MVLEFFDALNALPPAVLATAVFVFGLLVGSFLNVVILRMPARLFHDWRCQCRELLEIDEPESAPPGLVVKRSHCPRCGATIRWYDNIPVISWLMLGRRCRSCGEAISWRYPFVELVTAILSAVVILHFGATPEGAAALVFTWALIAATGIDFDHQLLPDQITLPLLWLGLGLNLWLGLFASLEEAVIGAIAGYLALWSVFHLFKLLTGKEGMGFGDFKLLAALGAWMGWQVLPVVILLASFVGAVAGIAIMIATRRGKEVPIAFGPYLAAAGWIALIWGDRIVDFWLYA</sequence>
<dbReference type="InterPro" id="IPR000045">
    <property type="entry name" value="Prepilin_IV_endopep_pep"/>
</dbReference>
<evidence type="ECO:0000256" key="13">
    <source>
        <dbReference type="ARBA" id="ARBA00023268"/>
    </source>
</evidence>
<name>A0A3E1K7X4_9GAMM</name>
<evidence type="ECO:0000256" key="7">
    <source>
        <dbReference type="ARBA" id="ARBA00022679"/>
    </source>
</evidence>
<keyword evidence="4" id="KW-0997">Cell inner membrane</keyword>